<accession>A0A7Y0LD97</accession>
<comment type="caution">
    <text evidence="1">The sequence shown here is derived from an EMBL/GenBank/DDBJ whole genome shotgun (WGS) entry which is preliminary data.</text>
</comment>
<evidence type="ECO:0000313" key="2">
    <source>
        <dbReference type="Proteomes" id="UP000568664"/>
    </source>
</evidence>
<reference evidence="1 2" key="1">
    <citation type="submission" date="2020-04" db="EMBL/GenBank/DDBJ databases">
        <title>Thalassotalea sp. M1531, isolated from the surface of marine red alga.</title>
        <authorList>
            <person name="Pang L."/>
            <person name="Lu D.-C."/>
        </authorList>
    </citation>
    <scope>NUCLEOTIDE SEQUENCE [LARGE SCALE GENOMIC DNA]</scope>
    <source>
        <strain evidence="1 2">M1531</strain>
    </source>
</reference>
<organism evidence="1 2">
    <name type="scientific">Thalassotalea algicola</name>
    <dbReference type="NCBI Taxonomy" id="2716224"/>
    <lineage>
        <taxon>Bacteria</taxon>
        <taxon>Pseudomonadati</taxon>
        <taxon>Pseudomonadota</taxon>
        <taxon>Gammaproteobacteria</taxon>
        <taxon>Alteromonadales</taxon>
        <taxon>Colwelliaceae</taxon>
        <taxon>Thalassotalea</taxon>
    </lineage>
</organism>
<dbReference type="EMBL" id="JABBXH010000003">
    <property type="protein sequence ID" value="NMP32022.1"/>
    <property type="molecule type" value="Genomic_DNA"/>
</dbReference>
<evidence type="ECO:0000313" key="1">
    <source>
        <dbReference type="EMBL" id="NMP32022.1"/>
    </source>
</evidence>
<name>A0A7Y0LD97_9GAMM</name>
<proteinExistence type="predicted"/>
<dbReference type="RefSeq" id="WP_169075346.1">
    <property type="nucleotide sequence ID" value="NZ_JABBXH010000003.1"/>
</dbReference>
<protein>
    <submittedName>
        <fullName evidence="1">Uncharacterized protein</fullName>
    </submittedName>
</protein>
<sequence>MSMTKLWLAIIAVILSVVAFRGYATYQAFNYAKSELVERVDVAAALGSYQIEYDWLQGAYQMMFFKPHHHFQFHLTGEQLNAVSDIEVNNNNGLKVACMQVKGFNQMNIVDECSSEVKPN</sequence>
<keyword evidence="2" id="KW-1185">Reference proteome</keyword>
<dbReference type="Proteomes" id="UP000568664">
    <property type="component" value="Unassembled WGS sequence"/>
</dbReference>
<gene>
    <name evidence="1" type="ORF">HII17_10625</name>
</gene>
<dbReference type="AlphaFoldDB" id="A0A7Y0LD97"/>